<dbReference type="EMBL" id="LVKK01000012">
    <property type="protein sequence ID" value="OAG43135.1"/>
    <property type="molecule type" value="Genomic_DNA"/>
</dbReference>
<dbReference type="GeneID" id="34597928"/>
<feature type="region of interest" description="Disordered" evidence="1">
    <location>
        <begin position="1"/>
        <end position="55"/>
    </location>
</feature>
<feature type="compositionally biased region" description="Basic and acidic residues" evidence="1">
    <location>
        <begin position="150"/>
        <end position="162"/>
    </location>
</feature>
<sequence length="176" mass="19294">MRICRSKRSDIPLTTPPTTTRPQVRPMDTGSEYSSASDSYASSKSSYGSSTGCACASCDSRRYVSRGGRHRRHQSGASQAELLISGLTQTLRTLQAMSEQERILREQNEMRRNSKDTESSDDGKDAESTDDMDGESEMGGELEASATVTRGDHEQRLDDQKAKKGLRNYQAALTGS</sequence>
<feature type="compositionally biased region" description="Low complexity" evidence="1">
    <location>
        <begin position="12"/>
        <end position="54"/>
    </location>
</feature>
<evidence type="ECO:0000313" key="2">
    <source>
        <dbReference type="EMBL" id="OAG43135.1"/>
    </source>
</evidence>
<organism evidence="2 3">
    <name type="scientific">Fonsecaea monophora</name>
    <dbReference type="NCBI Taxonomy" id="254056"/>
    <lineage>
        <taxon>Eukaryota</taxon>
        <taxon>Fungi</taxon>
        <taxon>Dikarya</taxon>
        <taxon>Ascomycota</taxon>
        <taxon>Pezizomycotina</taxon>
        <taxon>Eurotiomycetes</taxon>
        <taxon>Chaetothyriomycetidae</taxon>
        <taxon>Chaetothyriales</taxon>
        <taxon>Herpotrichiellaceae</taxon>
        <taxon>Fonsecaea</taxon>
    </lineage>
</organism>
<accession>A0A177FFY9</accession>
<evidence type="ECO:0000313" key="3">
    <source>
        <dbReference type="Proteomes" id="UP000077002"/>
    </source>
</evidence>
<keyword evidence="3" id="KW-1185">Reference proteome</keyword>
<protein>
    <submittedName>
        <fullName evidence="2">Uncharacterized protein</fullName>
    </submittedName>
</protein>
<evidence type="ECO:0000256" key="1">
    <source>
        <dbReference type="SAM" id="MobiDB-lite"/>
    </source>
</evidence>
<gene>
    <name evidence="2" type="ORF">AYO21_02754</name>
</gene>
<feature type="compositionally biased region" description="Acidic residues" evidence="1">
    <location>
        <begin position="128"/>
        <end position="140"/>
    </location>
</feature>
<feature type="compositionally biased region" description="Basic and acidic residues" evidence="1">
    <location>
        <begin position="99"/>
        <end position="127"/>
    </location>
</feature>
<dbReference type="OrthoDB" id="4160198at2759"/>
<dbReference type="RefSeq" id="XP_022515087.1">
    <property type="nucleotide sequence ID" value="XM_022652731.1"/>
</dbReference>
<proteinExistence type="predicted"/>
<dbReference type="AlphaFoldDB" id="A0A177FFY9"/>
<comment type="caution">
    <text evidence="2">The sequence shown here is derived from an EMBL/GenBank/DDBJ whole genome shotgun (WGS) entry which is preliminary data.</text>
</comment>
<dbReference type="Proteomes" id="UP000077002">
    <property type="component" value="Unassembled WGS sequence"/>
</dbReference>
<name>A0A177FFY9_9EURO</name>
<feature type="region of interest" description="Disordered" evidence="1">
    <location>
        <begin position="96"/>
        <end position="176"/>
    </location>
</feature>
<reference evidence="2 3" key="1">
    <citation type="submission" date="2016-03" db="EMBL/GenBank/DDBJ databases">
        <title>Draft genome sequence of the Fonsecaea monophora CBS 269.37.</title>
        <authorList>
            <person name="Bombassaro A."/>
            <person name="Vinicius W.A."/>
            <person name="De Hoog S."/>
            <person name="Sun J."/>
            <person name="Souza E.M."/>
            <person name="Raittz R.T."/>
            <person name="Costa F."/>
            <person name="Leao A.C."/>
            <person name="Tadra-Sfeir M.Z."/>
            <person name="Baura V."/>
            <person name="Balsanelli E."/>
            <person name="Pedrosa F.O."/>
            <person name="Moreno L.F."/>
            <person name="Steffens M.B."/>
            <person name="Xi L."/>
            <person name="Bocca A.L."/>
            <person name="Felipe M.S."/>
            <person name="Teixeira M."/>
            <person name="Telles Filho F.Q."/>
            <person name="Azevedo C.M."/>
            <person name="Gomes R."/>
            <person name="Vicente V.A."/>
        </authorList>
    </citation>
    <scope>NUCLEOTIDE SEQUENCE [LARGE SCALE GENOMIC DNA]</scope>
    <source>
        <strain evidence="2 3">CBS 269.37</strain>
    </source>
</reference>